<accession>A0A8R2D2C3</accession>
<dbReference type="SUPFAM" id="SSF54695">
    <property type="entry name" value="POZ domain"/>
    <property type="match status" value="1"/>
</dbReference>
<dbReference type="Pfam" id="PF01344">
    <property type="entry name" value="Kelch_1"/>
    <property type="match status" value="1"/>
</dbReference>
<dbReference type="PIRSF" id="PIRSF037037">
    <property type="entry name" value="Kelch-like_protein_gigaxonin"/>
    <property type="match status" value="1"/>
</dbReference>
<comment type="pathway">
    <text evidence="1">Protein modification; protein ubiquitination.</text>
</comment>
<dbReference type="EnsemblMetazoa" id="XM_003242917.4">
    <property type="protein sequence ID" value="XP_003242965.1"/>
    <property type="gene ID" value="LOC100575305"/>
</dbReference>
<dbReference type="RefSeq" id="XP_016658035.1">
    <property type="nucleotide sequence ID" value="XM_016802546.1"/>
</dbReference>
<dbReference type="Pfam" id="PF24681">
    <property type="entry name" value="Kelch_KLHDC2_KLHL20_DRC7"/>
    <property type="match status" value="1"/>
</dbReference>
<dbReference type="InterPro" id="IPR017096">
    <property type="entry name" value="BTB-kelch_protein"/>
</dbReference>
<dbReference type="InterPro" id="IPR015915">
    <property type="entry name" value="Kelch-typ_b-propeller"/>
</dbReference>
<evidence type="ECO:0000256" key="1">
    <source>
        <dbReference type="ARBA" id="ARBA00004906"/>
    </source>
</evidence>
<dbReference type="InterPro" id="IPR000210">
    <property type="entry name" value="BTB/POZ_dom"/>
</dbReference>
<keyword evidence="5" id="KW-0833">Ubl conjugation pathway</keyword>
<reference evidence="10" key="1">
    <citation type="submission" date="2010-06" db="EMBL/GenBank/DDBJ databases">
        <authorList>
            <person name="Jiang H."/>
            <person name="Abraham K."/>
            <person name="Ali S."/>
            <person name="Alsbrooks S.L."/>
            <person name="Anim B.N."/>
            <person name="Anosike U.S."/>
            <person name="Attaway T."/>
            <person name="Bandaranaike D.P."/>
            <person name="Battles P.K."/>
            <person name="Bell S.N."/>
            <person name="Bell A.V."/>
            <person name="Beltran B."/>
            <person name="Bickham C."/>
            <person name="Bustamante Y."/>
            <person name="Caleb T."/>
            <person name="Canada A."/>
            <person name="Cardenas V."/>
            <person name="Carter K."/>
            <person name="Chacko J."/>
            <person name="Chandrabose M.N."/>
            <person name="Chavez D."/>
            <person name="Chavez A."/>
            <person name="Chen L."/>
            <person name="Chu H.-S."/>
            <person name="Claassen K.J."/>
            <person name="Cockrell R."/>
            <person name="Collins M."/>
            <person name="Cooper J.A."/>
            <person name="Cree A."/>
            <person name="Curry S.M."/>
            <person name="Da Y."/>
            <person name="Dao M.D."/>
            <person name="Das B."/>
            <person name="Davila M.-L."/>
            <person name="Davy-Carroll L."/>
            <person name="Denson S."/>
            <person name="Dinh H."/>
            <person name="Ebong V.E."/>
            <person name="Edwards J.R."/>
            <person name="Egan A."/>
            <person name="El-Daye J."/>
            <person name="Escobedo L."/>
            <person name="Fernandez S."/>
            <person name="Fernando P.R."/>
            <person name="Flagg N."/>
            <person name="Forbes L.D."/>
            <person name="Fowler R.G."/>
            <person name="Fu Q."/>
            <person name="Gabisi R.A."/>
            <person name="Ganer J."/>
            <person name="Garbino Pronczuk A."/>
            <person name="Garcia R.M."/>
            <person name="Garner T."/>
            <person name="Garrett T.E."/>
            <person name="Gonzalez D.A."/>
            <person name="Hamid H."/>
            <person name="Hawkins E.S."/>
            <person name="Hirani K."/>
            <person name="Hogues M.E."/>
            <person name="Hollins B."/>
            <person name="Hsiao C.-H."/>
            <person name="Jabil R."/>
            <person name="James M.L."/>
            <person name="Jhangiani S.N."/>
            <person name="Johnson B."/>
            <person name="Johnson Q."/>
            <person name="Joshi V."/>
            <person name="Kalu J.B."/>
            <person name="Kam C."/>
            <person name="Kashfia A."/>
            <person name="Keebler J."/>
            <person name="Kisamo H."/>
            <person name="Kovar C.L."/>
            <person name="Lago L.A."/>
            <person name="Lai C.-Y."/>
            <person name="Laidlaw J."/>
            <person name="Lara F."/>
            <person name="Le T.-K."/>
            <person name="Lee S.L."/>
            <person name="Legall F.H."/>
            <person name="Lemon S.J."/>
            <person name="Lewis L.R."/>
            <person name="Li B."/>
            <person name="Liu Y."/>
            <person name="Liu Y.-S."/>
            <person name="Lopez J."/>
            <person name="Lozado R.J."/>
            <person name="Lu J."/>
            <person name="Madu R.C."/>
            <person name="Maheshwari M."/>
            <person name="Maheshwari R."/>
            <person name="Malloy K."/>
            <person name="Martinez E."/>
            <person name="Mathew T."/>
            <person name="Mercado I.C."/>
            <person name="Mercado C."/>
            <person name="Meyer B."/>
            <person name="Montgomery K."/>
            <person name="Morgan M.B."/>
            <person name="Munidasa M."/>
            <person name="Nazareth L.V."/>
            <person name="Nelson J."/>
            <person name="Ng B.M."/>
            <person name="Nguyen N.B."/>
            <person name="Nguyen P.Q."/>
            <person name="Nguyen T."/>
            <person name="Obregon M."/>
            <person name="Okwuonu G.O."/>
            <person name="Onwere C.G."/>
            <person name="Orozco G."/>
            <person name="Parra A."/>
            <person name="Patel S."/>
            <person name="Patil S."/>
            <person name="Perez A."/>
            <person name="Perez Y."/>
            <person name="Pham C."/>
            <person name="Primus E.L."/>
            <person name="Pu L.-L."/>
            <person name="Puazo M."/>
            <person name="Qin X."/>
            <person name="Quiroz J.B."/>
            <person name="Reese J."/>
            <person name="Richards S."/>
            <person name="Rives C.M."/>
            <person name="Robberts R."/>
            <person name="Ruiz S.J."/>
            <person name="Ruiz M.J."/>
            <person name="Santibanez J."/>
            <person name="Schneider B.W."/>
            <person name="Sisson I."/>
            <person name="Smith M."/>
            <person name="Sodergren E."/>
            <person name="Song X.-Z."/>
            <person name="Song B.B."/>
            <person name="Summersgill H."/>
            <person name="Thelus R."/>
            <person name="Thornton R.D."/>
            <person name="Trejos Z.Y."/>
            <person name="Usmani K."/>
            <person name="Vattathil S."/>
            <person name="Villasana D."/>
            <person name="Walker D.L."/>
            <person name="Wang S."/>
            <person name="Wang K."/>
            <person name="White C.S."/>
            <person name="Williams A.C."/>
            <person name="Williamson J."/>
            <person name="Wilson K."/>
            <person name="Woghiren I.O."/>
            <person name="Woodworth J.R."/>
            <person name="Worley K.C."/>
            <person name="Wright R.A."/>
            <person name="Wu W."/>
            <person name="Young L."/>
            <person name="Zhang L."/>
            <person name="Zhang J."/>
            <person name="Zhu Y."/>
            <person name="Muzny D.M."/>
            <person name="Weinstock G."/>
            <person name="Gibbs R.A."/>
        </authorList>
    </citation>
    <scope>NUCLEOTIDE SEQUENCE [LARGE SCALE GENOMIC DNA]</scope>
    <source>
        <strain evidence="10">LSR1</strain>
    </source>
</reference>
<evidence type="ECO:0000259" key="8">
    <source>
        <dbReference type="PROSITE" id="PS50097"/>
    </source>
</evidence>
<dbReference type="Gene3D" id="2.120.10.80">
    <property type="entry name" value="Kelch-type beta propeller"/>
    <property type="match status" value="1"/>
</dbReference>
<dbReference type="PANTHER" id="PTHR24412:SF466">
    <property type="entry name" value="RING CANAL KELCH PROTEIN"/>
    <property type="match status" value="1"/>
</dbReference>
<reference evidence="9" key="2">
    <citation type="submission" date="2022-06" db="UniProtKB">
        <authorList>
            <consortium name="EnsemblMetazoa"/>
        </authorList>
    </citation>
    <scope>IDENTIFICATION</scope>
</reference>
<dbReference type="InterPro" id="IPR011333">
    <property type="entry name" value="SKP1/BTB/POZ_sf"/>
</dbReference>
<dbReference type="EnsemblMetazoa" id="XM_016802546.2">
    <property type="protein sequence ID" value="XP_016658035.1"/>
    <property type="gene ID" value="LOC100575305"/>
</dbReference>
<comment type="function">
    <text evidence="7">Probable substrate-specific adapter of an E3 ubiquitin-protein ligase complex which mediates the ubiquitination and subsequent proteasomal degradation of target proteins. May have a role in synapse differentiation and growth.</text>
</comment>
<dbReference type="RefSeq" id="XP_008180744.1">
    <property type="nucleotide sequence ID" value="XM_008182522.2"/>
</dbReference>
<dbReference type="RefSeq" id="XP_003242965.1">
    <property type="nucleotide sequence ID" value="XM_003242917.3"/>
</dbReference>
<dbReference type="InterPro" id="IPR011705">
    <property type="entry name" value="BACK"/>
</dbReference>
<dbReference type="PROSITE" id="PS50097">
    <property type="entry name" value="BTB"/>
    <property type="match status" value="1"/>
</dbReference>
<dbReference type="RefSeq" id="XP_016658036.1">
    <property type="nucleotide sequence ID" value="XM_016802547.1"/>
</dbReference>
<dbReference type="SMART" id="SM00612">
    <property type="entry name" value="Kelch"/>
    <property type="match status" value="6"/>
</dbReference>
<organism evidence="9 10">
    <name type="scientific">Acyrthosiphon pisum</name>
    <name type="common">Pea aphid</name>
    <dbReference type="NCBI Taxonomy" id="7029"/>
    <lineage>
        <taxon>Eukaryota</taxon>
        <taxon>Metazoa</taxon>
        <taxon>Ecdysozoa</taxon>
        <taxon>Arthropoda</taxon>
        <taxon>Hexapoda</taxon>
        <taxon>Insecta</taxon>
        <taxon>Pterygota</taxon>
        <taxon>Neoptera</taxon>
        <taxon>Paraneoptera</taxon>
        <taxon>Hemiptera</taxon>
        <taxon>Sternorrhyncha</taxon>
        <taxon>Aphidomorpha</taxon>
        <taxon>Aphidoidea</taxon>
        <taxon>Aphididae</taxon>
        <taxon>Macrosiphini</taxon>
        <taxon>Acyrthosiphon</taxon>
    </lineage>
</organism>
<keyword evidence="3" id="KW-0880">Kelch repeat</keyword>
<sequence length="590" mass="66624">MQNKKQKTESGRCENYAKYEYKKSSYEQTYDVFQLLRQDGLLCDIKLKADDNKIIIAHKVVLASASPYFYAMFTKFSEQNHDLVVIRQIDSTALHLLINFIYSGKIVVTKDNVQILLPAANLLQLEEVTEVCCEFLQSQLCPTNCIGIYTIADLHSRTKLLTSSELYIQQHFLEVVGGDEFLSLSSEQVVKLISSDKLIVSSEEKVFESVIRWVKHELGSRKCVLPQLMEHVRLPLTSKNYILNKVVEEPLIKNCYECKKHINEALNFHMFNSELIPINIRHKPRYGDKVLLDIGGIEPKCTEWYDPKMDQWNFGPEIITSRHRSCAALVKDNLVFAVGGMDDERQCLRSVEVLDVSSDSLCWKPSVEMLVERMDFGVGVINNYLYAVGGRNRSHLALDNAEVFNNNTQEWRMICNMSITRSHVGVGVLNNLLFAVGGFNHALWEDTCINIVNTVNTVECYHPSLNKWTEVAKMCEHRSSAGVGVLDGVLYAVGGYDGNKLLNSVEAYRPSTGIWTPIGDMHLPRQCAGVVALDGLLYVVGGEDLSTNLNAVECYNPKTNTWTIVAPLRNTKQHSRGVVAINRTGFFKTC</sequence>
<dbReference type="Pfam" id="PF07707">
    <property type="entry name" value="BACK"/>
    <property type="match status" value="1"/>
</dbReference>
<dbReference type="KEGG" id="api:100575305"/>
<feature type="domain" description="BTB" evidence="8">
    <location>
        <begin position="43"/>
        <end position="110"/>
    </location>
</feature>
<dbReference type="InterPro" id="IPR011043">
    <property type="entry name" value="Gal_Oxase/kelch_b-propeller"/>
</dbReference>
<dbReference type="Pfam" id="PF00651">
    <property type="entry name" value="BTB"/>
    <property type="match status" value="1"/>
</dbReference>
<evidence type="ECO:0000313" key="10">
    <source>
        <dbReference type="Proteomes" id="UP000007819"/>
    </source>
</evidence>
<dbReference type="GO" id="GO:0003779">
    <property type="term" value="F:actin binding"/>
    <property type="evidence" value="ECO:0007669"/>
    <property type="project" value="UniProtKB-KW"/>
</dbReference>
<evidence type="ECO:0000313" key="9">
    <source>
        <dbReference type="EnsemblMetazoa" id="XP_016658035.1"/>
    </source>
</evidence>
<proteinExistence type="predicted"/>
<dbReference type="InterPro" id="IPR006652">
    <property type="entry name" value="Kelch_1"/>
</dbReference>
<protein>
    <recommendedName>
        <fullName evidence="2">Kelch-like protein diablo</fullName>
    </recommendedName>
</protein>
<keyword evidence="10" id="KW-1185">Reference proteome</keyword>
<evidence type="ECO:0000256" key="6">
    <source>
        <dbReference type="ARBA" id="ARBA00023203"/>
    </source>
</evidence>
<dbReference type="SMART" id="SM00225">
    <property type="entry name" value="BTB"/>
    <property type="match status" value="1"/>
</dbReference>
<evidence type="ECO:0000256" key="3">
    <source>
        <dbReference type="ARBA" id="ARBA00022441"/>
    </source>
</evidence>
<evidence type="ECO:0000256" key="5">
    <source>
        <dbReference type="ARBA" id="ARBA00022786"/>
    </source>
</evidence>
<dbReference type="EnsemblMetazoa" id="XM_016802547.2">
    <property type="protein sequence ID" value="XP_016658036.1"/>
    <property type="gene ID" value="LOC100575305"/>
</dbReference>
<dbReference type="Proteomes" id="UP000007819">
    <property type="component" value="Chromosome A2"/>
</dbReference>
<dbReference type="EnsemblMetazoa" id="XM_008182522.3">
    <property type="protein sequence ID" value="XP_008180744.1"/>
    <property type="gene ID" value="LOC100575305"/>
</dbReference>
<dbReference type="AlphaFoldDB" id="A0A8R2D2C3"/>
<evidence type="ECO:0000256" key="7">
    <source>
        <dbReference type="ARBA" id="ARBA00043912"/>
    </source>
</evidence>
<dbReference type="SUPFAM" id="SSF50965">
    <property type="entry name" value="Galactose oxidase, central domain"/>
    <property type="match status" value="1"/>
</dbReference>
<dbReference type="GeneID" id="100575305"/>
<dbReference type="SMART" id="SM00875">
    <property type="entry name" value="BACK"/>
    <property type="match status" value="1"/>
</dbReference>
<keyword evidence="4" id="KW-0677">Repeat</keyword>
<dbReference type="OrthoDB" id="45365at2759"/>
<dbReference type="Gene3D" id="3.30.710.10">
    <property type="entry name" value="Potassium Channel Kv1.1, Chain A"/>
    <property type="match status" value="1"/>
</dbReference>
<keyword evidence="6" id="KW-0009">Actin-binding</keyword>
<evidence type="ECO:0000256" key="2">
    <source>
        <dbReference type="ARBA" id="ARBA00013699"/>
    </source>
</evidence>
<dbReference type="PANTHER" id="PTHR24412">
    <property type="entry name" value="KELCH PROTEIN"/>
    <property type="match status" value="1"/>
</dbReference>
<dbReference type="Gene3D" id="1.25.40.420">
    <property type="match status" value="1"/>
</dbReference>
<evidence type="ECO:0000256" key="4">
    <source>
        <dbReference type="ARBA" id="ARBA00022737"/>
    </source>
</evidence>
<name>A0A8R2D2C3_ACYPI</name>
<dbReference type="FunFam" id="1.25.40.420:FF:000001">
    <property type="entry name" value="Kelch-like family member 12"/>
    <property type="match status" value="1"/>
</dbReference>